<evidence type="ECO:0000313" key="2">
    <source>
        <dbReference type="Proteomes" id="UP000178603"/>
    </source>
</evidence>
<comment type="caution">
    <text evidence="1">The sequence shown here is derived from an EMBL/GenBank/DDBJ whole genome shotgun (WGS) entry which is preliminary data.</text>
</comment>
<dbReference type="AlphaFoldDB" id="A0A1F8ATJ8"/>
<name>A0A1F8ATJ8_9BACT</name>
<evidence type="ECO:0000313" key="1">
    <source>
        <dbReference type="EMBL" id="OGM54565.1"/>
    </source>
</evidence>
<dbReference type="EMBL" id="MGGW01000013">
    <property type="protein sequence ID" value="OGM54565.1"/>
    <property type="molecule type" value="Genomic_DNA"/>
</dbReference>
<organism evidence="1 2">
    <name type="scientific">Candidatus Woesebacteria bacterium RIFCSPHIGHO2_12_FULL_41_24</name>
    <dbReference type="NCBI Taxonomy" id="1802510"/>
    <lineage>
        <taxon>Bacteria</taxon>
        <taxon>Candidatus Woeseibacteriota</taxon>
    </lineage>
</organism>
<sequence>MPEEYTELTIEDPTSSAYEEAVKINSLIDKNIIKPREVADATEIQLTELAGRVSQLIAINITSNPGDDRKKAMTILGLGNPKDKPARLRLLAGGFVLSAYLKSTAHDNFAGLILTGSRVRIRTTPSINSDQDVTFVAQPGVNVLNLGDHDKIVHLAERLLGAPIDWNPLYEHDYTNNSHAPNDYPHIDSDSIVIIPDRRIRKIFMKTFADQLRGPQTDFSGSAFERF</sequence>
<dbReference type="Proteomes" id="UP000178603">
    <property type="component" value="Unassembled WGS sequence"/>
</dbReference>
<proteinExistence type="predicted"/>
<protein>
    <submittedName>
        <fullName evidence="1">Uncharacterized protein</fullName>
    </submittedName>
</protein>
<accession>A0A1F8ATJ8</accession>
<gene>
    <name evidence="1" type="ORF">A3E44_06150</name>
</gene>
<reference evidence="1 2" key="1">
    <citation type="journal article" date="2016" name="Nat. Commun.">
        <title>Thousands of microbial genomes shed light on interconnected biogeochemical processes in an aquifer system.</title>
        <authorList>
            <person name="Anantharaman K."/>
            <person name="Brown C.T."/>
            <person name="Hug L.A."/>
            <person name="Sharon I."/>
            <person name="Castelle C.J."/>
            <person name="Probst A.J."/>
            <person name="Thomas B.C."/>
            <person name="Singh A."/>
            <person name="Wilkins M.J."/>
            <person name="Karaoz U."/>
            <person name="Brodie E.L."/>
            <person name="Williams K.H."/>
            <person name="Hubbard S.S."/>
            <person name="Banfield J.F."/>
        </authorList>
    </citation>
    <scope>NUCLEOTIDE SEQUENCE [LARGE SCALE GENOMIC DNA]</scope>
</reference>